<dbReference type="Proteomes" id="UP000439903">
    <property type="component" value="Unassembled WGS sequence"/>
</dbReference>
<protein>
    <submittedName>
        <fullName evidence="1">Uncharacterized protein</fullName>
    </submittedName>
</protein>
<dbReference type="AlphaFoldDB" id="A0A8H4AE17"/>
<evidence type="ECO:0000313" key="2">
    <source>
        <dbReference type="Proteomes" id="UP000439903"/>
    </source>
</evidence>
<keyword evidence="2" id="KW-1185">Reference proteome</keyword>
<name>A0A8H4AE17_GIGMA</name>
<organism evidence="1 2">
    <name type="scientific">Gigaspora margarita</name>
    <dbReference type="NCBI Taxonomy" id="4874"/>
    <lineage>
        <taxon>Eukaryota</taxon>
        <taxon>Fungi</taxon>
        <taxon>Fungi incertae sedis</taxon>
        <taxon>Mucoromycota</taxon>
        <taxon>Glomeromycotina</taxon>
        <taxon>Glomeromycetes</taxon>
        <taxon>Diversisporales</taxon>
        <taxon>Gigasporaceae</taxon>
        <taxon>Gigaspora</taxon>
    </lineage>
</organism>
<proteinExistence type="predicted"/>
<dbReference type="EMBL" id="WTPW01000737">
    <property type="protein sequence ID" value="KAF0484150.1"/>
    <property type="molecule type" value="Genomic_DNA"/>
</dbReference>
<gene>
    <name evidence="1" type="ORF">F8M41_023078</name>
</gene>
<reference evidence="1 2" key="1">
    <citation type="journal article" date="2019" name="Environ. Microbiol.">
        <title>At the nexus of three kingdoms: the genome of the mycorrhizal fungus Gigaspora margarita provides insights into plant, endobacterial and fungal interactions.</title>
        <authorList>
            <person name="Venice F."/>
            <person name="Ghignone S."/>
            <person name="Salvioli di Fossalunga A."/>
            <person name="Amselem J."/>
            <person name="Novero M."/>
            <person name="Xianan X."/>
            <person name="Sedzielewska Toro K."/>
            <person name="Morin E."/>
            <person name="Lipzen A."/>
            <person name="Grigoriev I.V."/>
            <person name="Henrissat B."/>
            <person name="Martin F.M."/>
            <person name="Bonfante P."/>
        </authorList>
    </citation>
    <scope>NUCLEOTIDE SEQUENCE [LARGE SCALE GENOMIC DNA]</scope>
    <source>
        <strain evidence="1 2">BEG34</strain>
    </source>
</reference>
<sequence>MAVLEAFQSEEIYSQYIIQVAGKGYTVINHPSKVYKIPDTHKCIDGNQPLHLRPTFNYRPDPSDSKLPSLDSKKITCKDLISRILVTCTDALSLIPKYMSFLNSFALANSSNTDKCSWHIVYPYARFIDYRELKGYIEKGYRIEEKQTEEKFKSIDDENALNKGANLVFAKYGPKGLNFDKVLDKVKSIIKPKLELNKRIAKAVLNSHPLPELSGKVINIKEIEDALEVYPNFLSKEPSTTLICSSMITGKMKAVLDEVNTIQRQMNSGSNAQKSENTIRKTIEYLYDPNSEAEAMQIGFEFLKQGKHVAFVVTSSNIAQALVEKASKLSFKAHAYYGDMDRK</sequence>
<comment type="caution">
    <text evidence="1">The sequence shown here is derived from an EMBL/GenBank/DDBJ whole genome shotgun (WGS) entry which is preliminary data.</text>
</comment>
<dbReference type="OrthoDB" id="2438430at2759"/>
<accession>A0A8H4AE17</accession>
<evidence type="ECO:0000313" key="1">
    <source>
        <dbReference type="EMBL" id="KAF0484150.1"/>
    </source>
</evidence>